<dbReference type="EMBL" id="ONZP01000455">
    <property type="protein sequence ID" value="SPJ85251.1"/>
    <property type="molecule type" value="Genomic_DNA"/>
</dbReference>
<dbReference type="Pfam" id="PF00083">
    <property type="entry name" value="Sugar_tr"/>
    <property type="match status" value="1"/>
</dbReference>
<comment type="caution">
    <text evidence="6">The sequence shown here is derived from an EMBL/GenBank/DDBJ whole genome shotgun (WGS) entry which is preliminary data.</text>
</comment>
<dbReference type="AlphaFoldDB" id="A0AAE8MHV7"/>
<keyword evidence="2 5" id="KW-0812">Transmembrane</keyword>
<proteinExistence type="predicted"/>
<evidence type="ECO:0000313" key="6">
    <source>
        <dbReference type="EMBL" id="SPJ85251.1"/>
    </source>
</evidence>
<reference evidence="6" key="1">
    <citation type="submission" date="2018-03" db="EMBL/GenBank/DDBJ databases">
        <authorList>
            <person name="Guldener U."/>
        </authorList>
    </citation>
    <scope>NUCLEOTIDE SEQUENCE</scope>
</reference>
<name>A0AAE8MHV7_9HYPO</name>
<organism evidence="6 7">
    <name type="scientific">Fusarium torulosum</name>
    <dbReference type="NCBI Taxonomy" id="33205"/>
    <lineage>
        <taxon>Eukaryota</taxon>
        <taxon>Fungi</taxon>
        <taxon>Dikarya</taxon>
        <taxon>Ascomycota</taxon>
        <taxon>Pezizomycotina</taxon>
        <taxon>Sordariomycetes</taxon>
        <taxon>Hypocreomycetidae</taxon>
        <taxon>Hypocreales</taxon>
        <taxon>Nectriaceae</taxon>
        <taxon>Fusarium</taxon>
    </lineage>
</organism>
<evidence type="ECO:0000256" key="4">
    <source>
        <dbReference type="ARBA" id="ARBA00023136"/>
    </source>
</evidence>
<dbReference type="InterPro" id="IPR036259">
    <property type="entry name" value="MFS_trans_sf"/>
</dbReference>
<dbReference type="Proteomes" id="UP001187734">
    <property type="component" value="Unassembled WGS sequence"/>
</dbReference>
<protein>
    <submittedName>
        <fullName evidence="6">Uncharacterized protein</fullName>
    </submittedName>
</protein>
<dbReference type="GO" id="GO:0022857">
    <property type="term" value="F:transmembrane transporter activity"/>
    <property type="evidence" value="ECO:0007669"/>
    <property type="project" value="InterPro"/>
</dbReference>
<evidence type="ECO:0000256" key="2">
    <source>
        <dbReference type="ARBA" id="ARBA00022692"/>
    </source>
</evidence>
<accession>A0AAE8MHV7</accession>
<evidence type="ECO:0000313" key="7">
    <source>
        <dbReference type="Proteomes" id="UP001187734"/>
    </source>
</evidence>
<feature type="transmembrane region" description="Helical" evidence="5">
    <location>
        <begin position="20"/>
        <end position="44"/>
    </location>
</feature>
<dbReference type="Gene3D" id="1.20.1250.20">
    <property type="entry name" value="MFS general substrate transporter like domains"/>
    <property type="match status" value="1"/>
</dbReference>
<gene>
    <name evidence="6" type="ORF">FTOL_11031</name>
</gene>
<dbReference type="GO" id="GO:0016020">
    <property type="term" value="C:membrane"/>
    <property type="evidence" value="ECO:0007669"/>
    <property type="project" value="UniProtKB-SubCell"/>
</dbReference>
<evidence type="ECO:0000256" key="5">
    <source>
        <dbReference type="SAM" id="Phobius"/>
    </source>
</evidence>
<keyword evidence="3 5" id="KW-1133">Transmembrane helix</keyword>
<evidence type="ECO:0000256" key="3">
    <source>
        <dbReference type="ARBA" id="ARBA00022989"/>
    </source>
</evidence>
<sequence length="112" mass="11969">MVTLILVVAGFNIGGKSGGILVTTMFFLFYDAFAVSYLNIPWLYALEINNLQMRAQGSALACASNGLFNGVVVTINPSRSGRLAGDTRLFVRDASIIAVSKIIDCHLPNSQG</sequence>
<dbReference type="InterPro" id="IPR005828">
    <property type="entry name" value="MFS_sugar_transport-like"/>
</dbReference>
<evidence type="ECO:0000256" key="1">
    <source>
        <dbReference type="ARBA" id="ARBA00004370"/>
    </source>
</evidence>
<keyword evidence="4 5" id="KW-0472">Membrane</keyword>
<keyword evidence="7" id="KW-1185">Reference proteome</keyword>
<comment type="subcellular location">
    <subcellularLocation>
        <location evidence="1">Membrane</location>
    </subcellularLocation>
</comment>